<sequence length="74" mass="8229">MLFKHFALLVFMSAVLAQTIVAVQSARSLKCQRQLVIYALSVCGVIDCKNDTPLWSCNPMPSEEEIKAFCCSDD</sequence>
<organism evidence="3">
    <name type="scientific">Caenorhabditis brenneri</name>
    <name type="common">Nematode worm</name>
    <dbReference type="NCBI Taxonomy" id="135651"/>
    <lineage>
        <taxon>Eukaryota</taxon>
        <taxon>Metazoa</taxon>
        <taxon>Ecdysozoa</taxon>
        <taxon>Nematoda</taxon>
        <taxon>Chromadorea</taxon>
        <taxon>Rhabditida</taxon>
        <taxon>Rhabditina</taxon>
        <taxon>Rhabditomorpha</taxon>
        <taxon>Rhabditoidea</taxon>
        <taxon>Rhabditidae</taxon>
        <taxon>Peloderinae</taxon>
        <taxon>Caenorhabditis</taxon>
    </lineage>
</organism>
<feature type="chain" id="PRO_5003403159" evidence="1">
    <location>
        <begin position="18"/>
        <end position="74"/>
    </location>
</feature>
<evidence type="ECO:0000256" key="1">
    <source>
        <dbReference type="SAM" id="SignalP"/>
    </source>
</evidence>
<evidence type="ECO:0000313" key="2">
    <source>
        <dbReference type="EMBL" id="EGT32420.1"/>
    </source>
</evidence>
<reference evidence="3" key="1">
    <citation type="submission" date="2011-07" db="EMBL/GenBank/DDBJ databases">
        <authorList>
            <consortium name="Caenorhabditis brenneri Sequencing and Analysis Consortium"/>
            <person name="Wilson R.K."/>
        </authorList>
    </citation>
    <scope>NUCLEOTIDE SEQUENCE [LARGE SCALE GENOMIC DNA]</scope>
    <source>
        <strain evidence="3">PB2801</strain>
    </source>
</reference>
<name>G0MJA3_CAEBE</name>
<proteinExistence type="predicted"/>
<feature type="signal peptide" evidence="1">
    <location>
        <begin position="1"/>
        <end position="17"/>
    </location>
</feature>
<dbReference type="AlphaFoldDB" id="G0MJA3"/>
<gene>
    <name evidence="2" type="ORF">CAEBREN_21482</name>
</gene>
<keyword evidence="3" id="KW-1185">Reference proteome</keyword>
<evidence type="ECO:0000313" key="3">
    <source>
        <dbReference type="Proteomes" id="UP000008068"/>
    </source>
</evidence>
<dbReference type="HOGENOM" id="CLU_2689987_0_0_1"/>
<dbReference type="Proteomes" id="UP000008068">
    <property type="component" value="Unassembled WGS sequence"/>
</dbReference>
<protein>
    <submittedName>
        <fullName evidence="2">Uncharacterized protein</fullName>
    </submittedName>
</protein>
<dbReference type="InParanoid" id="G0MJA3"/>
<dbReference type="EMBL" id="GL379797">
    <property type="protein sequence ID" value="EGT32420.1"/>
    <property type="molecule type" value="Genomic_DNA"/>
</dbReference>
<keyword evidence="1" id="KW-0732">Signal</keyword>
<accession>G0MJA3</accession>